<evidence type="ECO:0000313" key="3">
    <source>
        <dbReference type="Proteomes" id="UP000886819"/>
    </source>
</evidence>
<organism evidence="2 3">
    <name type="scientific">Candidatus Avichristensenella intestinipullorum</name>
    <dbReference type="NCBI Taxonomy" id="2840693"/>
    <lineage>
        <taxon>Bacteria</taxon>
        <taxon>Bacillati</taxon>
        <taxon>Bacillota</taxon>
        <taxon>Clostridia</taxon>
        <taxon>Candidatus Avichristensenella</taxon>
    </lineage>
</organism>
<gene>
    <name evidence="2" type="ORF">IAA66_04860</name>
</gene>
<feature type="signal peptide" evidence="1">
    <location>
        <begin position="1"/>
        <end position="20"/>
    </location>
</feature>
<feature type="chain" id="PRO_5038975086" description="DUF3298 domain-containing protein" evidence="1">
    <location>
        <begin position="21"/>
        <end position="324"/>
    </location>
</feature>
<reference evidence="2" key="2">
    <citation type="journal article" date="2021" name="PeerJ">
        <title>Extensive microbial diversity within the chicken gut microbiome revealed by metagenomics and culture.</title>
        <authorList>
            <person name="Gilroy R."/>
            <person name="Ravi A."/>
            <person name="Getino M."/>
            <person name="Pursley I."/>
            <person name="Horton D.L."/>
            <person name="Alikhan N.F."/>
            <person name="Baker D."/>
            <person name="Gharbi K."/>
            <person name="Hall N."/>
            <person name="Watson M."/>
            <person name="Adriaenssens E.M."/>
            <person name="Foster-Nyarko E."/>
            <person name="Jarju S."/>
            <person name="Secka A."/>
            <person name="Antonio M."/>
            <person name="Oren A."/>
            <person name="Chaudhuri R.R."/>
            <person name="La Ragione R."/>
            <person name="Hildebrand F."/>
            <person name="Pallen M.J."/>
        </authorList>
    </citation>
    <scope>NUCLEOTIDE SEQUENCE</scope>
    <source>
        <strain evidence="2">ChiHile30-977</strain>
    </source>
</reference>
<sequence>MRRLVGCVLCLLCMASCALAQTDTYMDIVDAVYALGADHVTFSQDGDWLSAVLSREETLPQMGSVTQWEGVAYHLSTGEPVGWDEVFSDGDAAAARLEEIAQTALYANAYAEYSRFSPVPRDSFALENGQLTVYYPAEQFSHFSGVSGALSVYAYEMDGLLCPDIPWAVGDTAQAAQGLATALETGALPGALSEWTLGRPMAEADAALRLVDVPDIKLDYAVYHFEAAPMRGVSLLSTGESVDSALIEGVFAERMDFCGLCTGVAAREACVAALGEPDESRVVETADAYSRLPAGETLCWRNETRALELHFVDGVLHSVTLLAL</sequence>
<dbReference type="EMBL" id="DVFI01000075">
    <property type="protein sequence ID" value="HIQ62903.1"/>
    <property type="molecule type" value="Genomic_DNA"/>
</dbReference>
<evidence type="ECO:0000313" key="2">
    <source>
        <dbReference type="EMBL" id="HIQ62903.1"/>
    </source>
</evidence>
<protein>
    <recommendedName>
        <fullName evidence="4">DUF3298 domain-containing protein</fullName>
    </recommendedName>
</protein>
<name>A0A9D0YVT6_9FIRM</name>
<evidence type="ECO:0008006" key="4">
    <source>
        <dbReference type="Google" id="ProtNLM"/>
    </source>
</evidence>
<dbReference type="Proteomes" id="UP000886819">
    <property type="component" value="Unassembled WGS sequence"/>
</dbReference>
<dbReference type="AlphaFoldDB" id="A0A9D0YVT6"/>
<proteinExistence type="predicted"/>
<reference evidence="2" key="1">
    <citation type="submission" date="2020-10" db="EMBL/GenBank/DDBJ databases">
        <authorList>
            <person name="Gilroy R."/>
        </authorList>
    </citation>
    <scope>NUCLEOTIDE SEQUENCE</scope>
    <source>
        <strain evidence="2">ChiHile30-977</strain>
    </source>
</reference>
<comment type="caution">
    <text evidence="2">The sequence shown here is derived from an EMBL/GenBank/DDBJ whole genome shotgun (WGS) entry which is preliminary data.</text>
</comment>
<evidence type="ECO:0000256" key="1">
    <source>
        <dbReference type="SAM" id="SignalP"/>
    </source>
</evidence>
<keyword evidence="1" id="KW-0732">Signal</keyword>
<accession>A0A9D0YVT6</accession>